<evidence type="ECO:0000256" key="1">
    <source>
        <dbReference type="ARBA" id="ARBA00004651"/>
    </source>
</evidence>
<reference evidence="8 9" key="1">
    <citation type="submission" date="2020-08" db="EMBL/GenBank/DDBJ databases">
        <title>Genomic Encyclopedia of Archaeal and Bacterial Type Strains, Phase II (KMG-II): from individual species to whole genera.</title>
        <authorList>
            <person name="Goeker M."/>
        </authorList>
    </citation>
    <scope>NUCLEOTIDE SEQUENCE [LARGE SCALE GENOMIC DNA]</scope>
    <source>
        <strain evidence="8 9">DSM 43850</strain>
    </source>
</reference>
<keyword evidence="5 6" id="KW-0472">Membrane</keyword>
<feature type="transmembrane region" description="Helical" evidence="6">
    <location>
        <begin position="220"/>
        <end position="246"/>
    </location>
</feature>
<dbReference type="RefSeq" id="WP_182840185.1">
    <property type="nucleotide sequence ID" value="NZ_BAAABQ010000087.1"/>
</dbReference>
<evidence type="ECO:0000256" key="2">
    <source>
        <dbReference type="ARBA" id="ARBA00022475"/>
    </source>
</evidence>
<feature type="transmembrane region" description="Helical" evidence="6">
    <location>
        <begin position="324"/>
        <end position="344"/>
    </location>
</feature>
<accession>A0ABR6BVP3</accession>
<feature type="domain" description="ABC-2 type transporter transmembrane" evidence="7">
    <location>
        <begin position="27"/>
        <end position="371"/>
    </location>
</feature>
<evidence type="ECO:0000313" key="9">
    <source>
        <dbReference type="Proteomes" id="UP000517916"/>
    </source>
</evidence>
<keyword evidence="2" id="KW-1003">Cell membrane</keyword>
<evidence type="ECO:0000256" key="3">
    <source>
        <dbReference type="ARBA" id="ARBA00022692"/>
    </source>
</evidence>
<name>A0ABR6BVP3_9PSEU</name>
<feature type="transmembrane region" description="Helical" evidence="6">
    <location>
        <begin position="350"/>
        <end position="371"/>
    </location>
</feature>
<proteinExistence type="predicted"/>
<evidence type="ECO:0000256" key="4">
    <source>
        <dbReference type="ARBA" id="ARBA00022989"/>
    </source>
</evidence>
<evidence type="ECO:0000313" key="8">
    <source>
        <dbReference type="EMBL" id="MBA8930993.1"/>
    </source>
</evidence>
<organism evidence="8 9">
    <name type="scientific">Kutzneria viridogrisea</name>
    <dbReference type="NCBI Taxonomy" id="47990"/>
    <lineage>
        <taxon>Bacteria</taxon>
        <taxon>Bacillati</taxon>
        <taxon>Actinomycetota</taxon>
        <taxon>Actinomycetes</taxon>
        <taxon>Pseudonocardiales</taxon>
        <taxon>Pseudonocardiaceae</taxon>
        <taxon>Kutzneria</taxon>
    </lineage>
</organism>
<feature type="transmembrane region" description="Helical" evidence="6">
    <location>
        <begin position="258"/>
        <end position="285"/>
    </location>
</feature>
<evidence type="ECO:0000256" key="5">
    <source>
        <dbReference type="ARBA" id="ARBA00023136"/>
    </source>
</evidence>
<feature type="transmembrane region" description="Helical" evidence="6">
    <location>
        <begin position="175"/>
        <end position="200"/>
    </location>
</feature>
<dbReference type="PANTHER" id="PTHR30294">
    <property type="entry name" value="MEMBRANE COMPONENT OF ABC TRANSPORTER YHHJ-RELATED"/>
    <property type="match status" value="1"/>
</dbReference>
<dbReference type="InterPro" id="IPR051449">
    <property type="entry name" value="ABC-2_transporter_component"/>
</dbReference>
<evidence type="ECO:0000256" key="6">
    <source>
        <dbReference type="SAM" id="Phobius"/>
    </source>
</evidence>
<protein>
    <submittedName>
        <fullName evidence="8">ABC-2 type transport system permease protein</fullName>
    </submittedName>
</protein>
<keyword evidence="3 6" id="KW-0812">Transmembrane</keyword>
<dbReference type="EMBL" id="JACJID010000008">
    <property type="protein sequence ID" value="MBA8930993.1"/>
    <property type="molecule type" value="Genomic_DNA"/>
</dbReference>
<sequence length="393" mass="41153">MTTLSPTRTVGLVARREFTTRVRSKAFVLSTLLIIGLLAGYVLLFSFIGKSSAIKVGLAGQSTGISAPLTAITGKLGKEVQTTTVNDQNDGEQQVRSGKLDVLVSGALDAPKVTVKSSLDPALQQALTELVRQQAIQGALAQNGLKPNVLDAAQSVTVRPKVLEPEDPEQGQKTVLAYIVGMVLFISIQTFGVAVAQGVVEEKSSRVVEILLATIRPWQLLLGKVIGIGASGLIQVLAIGVAGVALGRASGMLTLTDFAVGAVASAVGWYLVGFFLYAVLLAAAGSLVSRQEELQSVITPVTLLPVLGFVVGINLTLRNPADPISAVLSMVPFFTPTLMPARIALGVAPLWQVVLALVLAVGCIALFTWLGGKVYGNAVLRTGSRVKLRDALR</sequence>
<comment type="caution">
    <text evidence="8">The sequence shown here is derived from an EMBL/GenBank/DDBJ whole genome shotgun (WGS) entry which is preliminary data.</text>
</comment>
<keyword evidence="4 6" id="KW-1133">Transmembrane helix</keyword>
<gene>
    <name evidence="8" type="ORF">BC739_008240</name>
</gene>
<dbReference type="Proteomes" id="UP000517916">
    <property type="component" value="Unassembled WGS sequence"/>
</dbReference>
<feature type="transmembrane region" description="Helical" evidence="6">
    <location>
        <begin position="26"/>
        <end position="48"/>
    </location>
</feature>
<comment type="subcellular location">
    <subcellularLocation>
        <location evidence="1">Cell membrane</location>
        <topology evidence="1">Multi-pass membrane protein</topology>
    </subcellularLocation>
</comment>
<feature type="transmembrane region" description="Helical" evidence="6">
    <location>
        <begin position="297"/>
        <end position="317"/>
    </location>
</feature>
<dbReference type="Pfam" id="PF12698">
    <property type="entry name" value="ABC2_membrane_3"/>
    <property type="match status" value="1"/>
</dbReference>
<evidence type="ECO:0000259" key="7">
    <source>
        <dbReference type="Pfam" id="PF12698"/>
    </source>
</evidence>
<dbReference type="PANTHER" id="PTHR30294:SF29">
    <property type="entry name" value="MULTIDRUG ABC TRANSPORTER PERMEASE YBHS-RELATED"/>
    <property type="match status" value="1"/>
</dbReference>
<dbReference type="InterPro" id="IPR013525">
    <property type="entry name" value="ABC2_TM"/>
</dbReference>
<keyword evidence="9" id="KW-1185">Reference proteome</keyword>